<dbReference type="Proteomes" id="UP000001935">
    <property type="component" value="Chromosome"/>
</dbReference>
<dbReference type="OrthoDB" id="9786084at2"/>
<dbReference type="eggNOG" id="COG2242">
    <property type="taxonomic scope" value="Bacteria"/>
</dbReference>
<dbReference type="KEGG" id="ade:Adeh_0194"/>
<dbReference type="PANTHER" id="PTHR37211:SF1">
    <property type="entry name" value="EXPRESSED PROTEIN"/>
    <property type="match status" value="1"/>
</dbReference>
<dbReference type="RefSeq" id="WP_011419254.1">
    <property type="nucleotide sequence ID" value="NC_007760.1"/>
</dbReference>
<reference evidence="1 2" key="1">
    <citation type="submission" date="2006-01" db="EMBL/GenBank/DDBJ databases">
        <title>Complete sequence of Anaeromyxobacter dehalogenans 2CP-C.</title>
        <authorList>
            <consortium name="US DOE Joint Genome Institute"/>
            <person name="Copeland A."/>
            <person name="Lucas S."/>
            <person name="Lapidus A."/>
            <person name="Barry K."/>
            <person name="Detter J.C."/>
            <person name="Glavina T."/>
            <person name="Hammon N."/>
            <person name="Israni S."/>
            <person name="Pitluck S."/>
            <person name="Brettin T."/>
            <person name="Bruce D."/>
            <person name="Han C."/>
            <person name="Tapia R."/>
            <person name="Gilna P."/>
            <person name="Kiss H."/>
            <person name="Schmutz J."/>
            <person name="Larimer F."/>
            <person name="Land M."/>
            <person name="Kyrpides N."/>
            <person name="Anderson I."/>
            <person name="Sanford R.A."/>
            <person name="Ritalahti K.M."/>
            <person name="Thomas H.S."/>
            <person name="Kirby J.R."/>
            <person name="Zhulin I.B."/>
            <person name="Loeffler F.E."/>
            <person name="Richardson P."/>
        </authorList>
    </citation>
    <scope>NUCLEOTIDE SEQUENCE [LARGE SCALE GENOMIC DNA]</scope>
    <source>
        <strain evidence="1 2">2CP-C</strain>
    </source>
</reference>
<dbReference type="InterPro" id="IPR029063">
    <property type="entry name" value="SAM-dependent_MTases_sf"/>
</dbReference>
<sequence length="272" mass="30118">MTDRSRRARPAAARPSPHDRHVLYERAVQHAGSELDLVDRVVRRGGGTPRRLREDFSGTALLSAAWVRRGRDRSAVAVDLDASVHGWARAHRVPALGAAAARLRLVEADVRDGPPGPFDAVIAFNFSYGVLQTRAALGGYLRSAAAALAPRGALLLDAYGGWDAEKELTERRRIGGGVSYVWEQESFDPITRRVRCAIHFELPGGRRLRRAFTYDWRLWTIPELTELVGEAGLEPEVLWDVAPRGATRYLPRRSASNQGGWIAYVVGRPKRA</sequence>
<dbReference type="Gene3D" id="2.20.25.110">
    <property type="entry name" value="S-adenosyl-L-methionine-dependent methyltransferases"/>
    <property type="match status" value="1"/>
</dbReference>
<evidence type="ECO:0000313" key="2">
    <source>
        <dbReference type="Proteomes" id="UP000001935"/>
    </source>
</evidence>
<evidence type="ECO:0008006" key="3">
    <source>
        <dbReference type="Google" id="ProtNLM"/>
    </source>
</evidence>
<proteinExistence type="predicted"/>
<evidence type="ECO:0000313" key="1">
    <source>
        <dbReference type="EMBL" id="ABC79971.1"/>
    </source>
</evidence>
<dbReference type="EMBL" id="CP000251">
    <property type="protein sequence ID" value="ABC79971.1"/>
    <property type="molecule type" value="Genomic_DNA"/>
</dbReference>
<gene>
    <name evidence="1" type="ordered locus">Adeh_0194</name>
</gene>
<dbReference type="AlphaFoldDB" id="Q2IMD6"/>
<dbReference type="STRING" id="290397.Adeh_0194"/>
<organism evidence="1 2">
    <name type="scientific">Anaeromyxobacter dehalogenans (strain 2CP-C)</name>
    <dbReference type="NCBI Taxonomy" id="290397"/>
    <lineage>
        <taxon>Bacteria</taxon>
        <taxon>Pseudomonadati</taxon>
        <taxon>Myxococcota</taxon>
        <taxon>Myxococcia</taxon>
        <taxon>Myxococcales</taxon>
        <taxon>Cystobacterineae</taxon>
        <taxon>Anaeromyxobacteraceae</taxon>
        <taxon>Anaeromyxobacter</taxon>
    </lineage>
</organism>
<name>Q2IMD6_ANADE</name>
<protein>
    <recommendedName>
        <fullName evidence="3">Methyltransferase type 11 domain-containing protein</fullName>
    </recommendedName>
</protein>
<accession>Q2IMD6</accession>
<dbReference type="Gene3D" id="3.40.50.150">
    <property type="entry name" value="Vaccinia Virus protein VP39"/>
    <property type="match status" value="1"/>
</dbReference>
<dbReference type="SUPFAM" id="SSF53335">
    <property type="entry name" value="S-adenosyl-L-methionine-dependent methyltransferases"/>
    <property type="match status" value="1"/>
</dbReference>
<dbReference type="PANTHER" id="PTHR37211">
    <property type="entry name" value="EXPRESSED PROTEIN"/>
    <property type="match status" value="1"/>
</dbReference>
<dbReference type="HOGENOM" id="CLU_056847_1_0_7"/>